<dbReference type="Proteomes" id="UP000683925">
    <property type="component" value="Unassembled WGS sequence"/>
</dbReference>
<keyword evidence="3" id="KW-1185">Reference proteome</keyword>
<name>A0A8S1VYJ8_PAROT</name>
<organism evidence="2 3">
    <name type="scientific">Paramecium octaurelia</name>
    <dbReference type="NCBI Taxonomy" id="43137"/>
    <lineage>
        <taxon>Eukaryota</taxon>
        <taxon>Sar</taxon>
        <taxon>Alveolata</taxon>
        <taxon>Ciliophora</taxon>
        <taxon>Intramacronucleata</taxon>
        <taxon>Oligohymenophorea</taxon>
        <taxon>Peniculida</taxon>
        <taxon>Parameciidae</taxon>
        <taxon>Paramecium</taxon>
    </lineage>
</organism>
<accession>A0A8S1VYJ8</accession>
<dbReference type="OMA" id="YIKVMMM"/>
<protein>
    <submittedName>
        <fullName evidence="2">Uncharacterized protein</fullName>
    </submittedName>
</protein>
<comment type="caution">
    <text evidence="2">The sequence shown here is derived from an EMBL/GenBank/DDBJ whole genome shotgun (WGS) entry which is preliminary data.</text>
</comment>
<gene>
    <name evidence="2" type="ORF">POCTA_138.1.T0760048</name>
</gene>
<feature type="compositionally biased region" description="Low complexity" evidence="1">
    <location>
        <begin position="1"/>
        <end position="15"/>
    </location>
</feature>
<reference evidence="2" key="1">
    <citation type="submission" date="2021-01" db="EMBL/GenBank/DDBJ databases">
        <authorList>
            <consortium name="Genoscope - CEA"/>
            <person name="William W."/>
        </authorList>
    </citation>
    <scope>NUCLEOTIDE SEQUENCE</scope>
</reference>
<feature type="region of interest" description="Disordered" evidence="1">
    <location>
        <begin position="1"/>
        <end position="20"/>
    </location>
</feature>
<evidence type="ECO:0000313" key="3">
    <source>
        <dbReference type="Proteomes" id="UP000683925"/>
    </source>
</evidence>
<dbReference type="EMBL" id="CAJJDP010000075">
    <property type="protein sequence ID" value="CAD8180932.1"/>
    <property type="molecule type" value="Genomic_DNA"/>
</dbReference>
<dbReference type="AlphaFoldDB" id="A0A8S1VYJ8"/>
<sequence length="117" mass="13651">MNNNSDDQIDISNENLKPCPDKKLHHFDQEWANYANNPSPHFTPSQFFHAPHTHLPPLNLEKSSQFPYIKVMMMAKTNKVRKIPFENFLLMILNKMAMKKTPNNIIHTTQPTINPIQ</sequence>
<proteinExistence type="predicted"/>
<evidence type="ECO:0000256" key="1">
    <source>
        <dbReference type="SAM" id="MobiDB-lite"/>
    </source>
</evidence>
<evidence type="ECO:0000313" key="2">
    <source>
        <dbReference type="EMBL" id="CAD8180932.1"/>
    </source>
</evidence>
<dbReference type="OrthoDB" id="10346625at2759"/>